<sequence length="132" mass="15357">MESRIPLPTDNIFKFYALFGLLILIFGIGSTLYVNRSTNDFVFDVGVEYETLRADPARTVLQETRFNFLQKKLEVAQDNKKFYLYSLGGVIAIGIFMMFYGFKKWHTEVQPIQDEIARLSLEKLRREVGEDT</sequence>
<name>A0A7R6SR52_9GAMM</name>
<protein>
    <submittedName>
        <fullName evidence="2">Uncharacterized protein</fullName>
    </submittedName>
</protein>
<keyword evidence="3" id="KW-1185">Reference proteome</keyword>
<evidence type="ECO:0000256" key="1">
    <source>
        <dbReference type="SAM" id="Phobius"/>
    </source>
</evidence>
<dbReference type="KEGG" id="ajp:AMJAP_0270"/>
<accession>A0A7R6SR52</accession>
<feature type="transmembrane region" description="Helical" evidence="1">
    <location>
        <begin position="82"/>
        <end position="102"/>
    </location>
</feature>
<reference evidence="2 3" key="1">
    <citation type="journal article" date="2008" name="Int. J. Syst. Evol. Microbiol.">
        <title>Amphritea japonica sp. nov. and Amphritea balenae sp. nov., isolated from the sediment adjacent to sperm whale carcasses off Kagoshima, Japan.</title>
        <authorList>
            <person name="Miyazaki M."/>
            <person name="Nogi Y."/>
            <person name="Fujiwara Y."/>
            <person name="Kawato M."/>
            <person name="Nagahama T."/>
            <person name="Kubokawa K."/>
            <person name="Horikoshi K."/>
        </authorList>
    </citation>
    <scope>NUCLEOTIDE SEQUENCE [LARGE SCALE GENOMIC DNA]</scope>
    <source>
        <strain evidence="2 3">ATCC BAA-1530</strain>
    </source>
</reference>
<evidence type="ECO:0000313" key="2">
    <source>
        <dbReference type="EMBL" id="BBB24869.1"/>
    </source>
</evidence>
<gene>
    <name evidence="2" type="ORF">AMJAP_0270</name>
</gene>
<keyword evidence="1" id="KW-1133">Transmembrane helix</keyword>
<dbReference type="Proteomes" id="UP000595663">
    <property type="component" value="Chromosome"/>
</dbReference>
<feature type="transmembrane region" description="Helical" evidence="1">
    <location>
        <begin position="12"/>
        <end position="34"/>
    </location>
</feature>
<keyword evidence="1" id="KW-0812">Transmembrane</keyword>
<keyword evidence="1" id="KW-0472">Membrane</keyword>
<dbReference type="RefSeq" id="WP_019620958.1">
    <property type="nucleotide sequence ID" value="NZ_AP014545.1"/>
</dbReference>
<dbReference type="AlphaFoldDB" id="A0A7R6SR52"/>
<dbReference type="EMBL" id="AP014545">
    <property type="protein sequence ID" value="BBB24869.1"/>
    <property type="molecule type" value="Genomic_DNA"/>
</dbReference>
<proteinExistence type="predicted"/>
<dbReference type="OrthoDB" id="8908843at2"/>
<evidence type="ECO:0000313" key="3">
    <source>
        <dbReference type="Proteomes" id="UP000595663"/>
    </source>
</evidence>
<organism evidence="2 3">
    <name type="scientific">Amphritea japonica ATCC BAA-1530</name>
    <dbReference type="NCBI Taxonomy" id="1278309"/>
    <lineage>
        <taxon>Bacteria</taxon>
        <taxon>Pseudomonadati</taxon>
        <taxon>Pseudomonadota</taxon>
        <taxon>Gammaproteobacteria</taxon>
        <taxon>Oceanospirillales</taxon>
        <taxon>Oceanospirillaceae</taxon>
        <taxon>Amphritea</taxon>
    </lineage>
</organism>